<dbReference type="PANTHER" id="PTHR46268">
    <property type="entry name" value="STRESS RESPONSE PROTEIN NHAX"/>
    <property type="match status" value="1"/>
</dbReference>
<dbReference type="PANTHER" id="PTHR46268:SF6">
    <property type="entry name" value="UNIVERSAL STRESS PROTEIN UP12"/>
    <property type="match status" value="1"/>
</dbReference>
<protein>
    <recommendedName>
        <fullName evidence="2">UspA domain-containing protein</fullName>
    </recommendedName>
</protein>
<comment type="similarity">
    <text evidence="1">Belongs to the universal stress protein A family.</text>
</comment>
<evidence type="ECO:0000259" key="2">
    <source>
        <dbReference type="Pfam" id="PF00582"/>
    </source>
</evidence>
<organism evidence="3">
    <name type="scientific">marine metagenome</name>
    <dbReference type="NCBI Taxonomy" id="408172"/>
    <lineage>
        <taxon>unclassified sequences</taxon>
        <taxon>metagenomes</taxon>
        <taxon>ecological metagenomes</taxon>
    </lineage>
</organism>
<dbReference type="Pfam" id="PF00582">
    <property type="entry name" value="Usp"/>
    <property type="match status" value="1"/>
</dbReference>
<reference evidence="3" key="1">
    <citation type="submission" date="2018-05" db="EMBL/GenBank/DDBJ databases">
        <authorList>
            <person name="Lanie J.A."/>
            <person name="Ng W.-L."/>
            <person name="Kazmierczak K.M."/>
            <person name="Andrzejewski T.M."/>
            <person name="Davidsen T.M."/>
            <person name="Wayne K.J."/>
            <person name="Tettelin H."/>
            <person name="Glass J.I."/>
            <person name="Rusch D."/>
            <person name="Podicherti R."/>
            <person name="Tsui H.-C.T."/>
            <person name="Winkler M.E."/>
        </authorList>
    </citation>
    <scope>NUCLEOTIDE SEQUENCE</scope>
</reference>
<evidence type="ECO:0000313" key="3">
    <source>
        <dbReference type="EMBL" id="SVB38182.1"/>
    </source>
</evidence>
<dbReference type="EMBL" id="UINC01039546">
    <property type="protein sequence ID" value="SVB38182.1"/>
    <property type="molecule type" value="Genomic_DNA"/>
</dbReference>
<gene>
    <name evidence="3" type="ORF">METZ01_LOCUS191036</name>
</gene>
<dbReference type="InterPro" id="IPR014729">
    <property type="entry name" value="Rossmann-like_a/b/a_fold"/>
</dbReference>
<dbReference type="CDD" id="cd00293">
    <property type="entry name" value="USP-like"/>
    <property type="match status" value="1"/>
</dbReference>
<dbReference type="SUPFAM" id="SSF52402">
    <property type="entry name" value="Adenine nucleotide alpha hydrolases-like"/>
    <property type="match status" value="1"/>
</dbReference>
<name>A0A382DJG7_9ZZZZ</name>
<sequence length="146" mass="16122">MFNKILCATDLSKENDTAISKAVQVAHQFNSSIVILNVHDEFMEKEEMEMLRVSVESIQAEFEKTAILAKNEMKGIIHSLHAEDINVEFKIKKGKPNKIICEEAVNLDADLIVLGKSSKGKISKFLLGSTAAYIVNHASVPVLVVP</sequence>
<dbReference type="InterPro" id="IPR006016">
    <property type="entry name" value="UspA"/>
</dbReference>
<accession>A0A382DJG7</accession>
<dbReference type="InterPro" id="IPR006015">
    <property type="entry name" value="Universal_stress_UspA"/>
</dbReference>
<dbReference type="AlphaFoldDB" id="A0A382DJG7"/>
<proteinExistence type="inferred from homology"/>
<feature type="domain" description="UspA" evidence="2">
    <location>
        <begin position="1"/>
        <end position="146"/>
    </location>
</feature>
<dbReference type="Gene3D" id="3.40.50.620">
    <property type="entry name" value="HUPs"/>
    <property type="match status" value="1"/>
</dbReference>
<dbReference type="PRINTS" id="PR01438">
    <property type="entry name" value="UNVRSLSTRESS"/>
</dbReference>
<evidence type="ECO:0000256" key="1">
    <source>
        <dbReference type="ARBA" id="ARBA00008791"/>
    </source>
</evidence>